<keyword evidence="2" id="KW-0378">Hydrolase</keyword>
<dbReference type="Gene3D" id="3.40.50.300">
    <property type="entry name" value="P-loop containing nucleotide triphosphate hydrolases"/>
    <property type="match status" value="1"/>
</dbReference>
<feature type="domain" description="ATPase AAA-type core" evidence="4">
    <location>
        <begin position="140"/>
        <end position="198"/>
    </location>
</feature>
<evidence type="ECO:0000313" key="6">
    <source>
        <dbReference type="EMBL" id="KAH7515411.1"/>
    </source>
</evidence>
<comment type="caution">
    <text evidence="6">The sequence shown here is derived from an EMBL/GenBank/DDBJ whole genome shotgun (WGS) entry which is preliminary data.</text>
</comment>
<dbReference type="InterPro" id="IPR025753">
    <property type="entry name" value="AAA_N_dom"/>
</dbReference>
<name>A0A978UKQ9_ZIZJJ</name>
<dbReference type="Pfam" id="PF14363">
    <property type="entry name" value="AAA_assoc"/>
    <property type="match status" value="1"/>
</dbReference>
<dbReference type="InterPro" id="IPR003959">
    <property type="entry name" value="ATPase_AAA_core"/>
</dbReference>
<evidence type="ECO:0000256" key="2">
    <source>
        <dbReference type="ARBA" id="ARBA00022801"/>
    </source>
</evidence>
<evidence type="ECO:0000313" key="7">
    <source>
        <dbReference type="Proteomes" id="UP000813462"/>
    </source>
</evidence>
<dbReference type="InterPro" id="IPR027417">
    <property type="entry name" value="P-loop_NTPase"/>
</dbReference>
<dbReference type="GO" id="GO:0005524">
    <property type="term" value="F:ATP binding"/>
    <property type="evidence" value="ECO:0007669"/>
    <property type="project" value="InterPro"/>
</dbReference>
<gene>
    <name evidence="6" type="ORF">FEM48_Zijuj10G0023600</name>
</gene>
<comment type="cofactor">
    <cofactor evidence="1">
        <name>Mg(2+)</name>
        <dbReference type="ChEBI" id="CHEBI:18420"/>
    </cofactor>
</comment>
<dbReference type="SUPFAM" id="SSF52540">
    <property type="entry name" value="P-loop containing nucleoside triphosphate hydrolases"/>
    <property type="match status" value="1"/>
</dbReference>
<organism evidence="6 7">
    <name type="scientific">Ziziphus jujuba var. spinosa</name>
    <dbReference type="NCBI Taxonomy" id="714518"/>
    <lineage>
        <taxon>Eukaryota</taxon>
        <taxon>Viridiplantae</taxon>
        <taxon>Streptophyta</taxon>
        <taxon>Embryophyta</taxon>
        <taxon>Tracheophyta</taxon>
        <taxon>Spermatophyta</taxon>
        <taxon>Magnoliopsida</taxon>
        <taxon>eudicotyledons</taxon>
        <taxon>Gunneridae</taxon>
        <taxon>Pentapetalae</taxon>
        <taxon>rosids</taxon>
        <taxon>fabids</taxon>
        <taxon>Rosales</taxon>
        <taxon>Rhamnaceae</taxon>
        <taxon>Paliureae</taxon>
        <taxon>Ziziphus</taxon>
    </lineage>
</organism>
<sequence>MANAKSILSTAASLAASAMLILSIVRDFLPHQLHSFLFSSVQSLSQCFSSQLIAIVEEFQGYSMNQVFETAEIHLCSKTNSSNSNGDCWCFEEVHLNHPMNFKTLALDSELKKELLEELDNFMNEKEYYQRSGKAWKRGYLLYGPPGTGKTSLIAAMSNHLKFDIYNLDLTDIQNDSHLRFFLLRMSSRAIIVVEDID</sequence>
<dbReference type="Proteomes" id="UP000813462">
    <property type="component" value="Unassembled WGS sequence"/>
</dbReference>
<feature type="domain" description="AAA-type ATPase N-terminal" evidence="5">
    <location>
        <begin position="29"/>
        <end position="83"/>
    </location>
</feature>
<keyword evidence="3" id="KW-0460">Magnesium</keyword>
<dbReference type="GO" id="GO:0016887">
    <property type="term" value="F:ATP hydrolysis activity"/>
    <property type="evidence" value="ECO:0007669"/>
    <property type="project" value="InterPro"/>
</dbReference>
<dbReference type="PANTHER" id="PTHR23070">
    <property type="entry name" value="BCS1 AAA-TYPE ATPASE"/>
    <property type="match status" value="1"/>
</dbReference>
<proteinExistence type="predicted"/>
<evidence type="ECO:0000256" key="3">
    <source>
        <dbReference type="ARBA" id="ARBA00022842"/>
    </source>
</evidence>
<evidence type="ECO:0000259" key="5">
    <source>
        <dbReference type="Pfam" id="PF14363"/>
    </source>
</evidence>
<dbReference type="Pfam" id="PF00004">
    <property type="entry name" value="AAA"/>
    <property type="match status" value="1"/>
</dbReference>
<dbReference type="EMBL" id="JAEACU010000010">
    <property type="protein sequence ID" value="KAH7515411.1"/>
    <property type="molecule type" value="Genomic_DNA"/>
</dbReference>
<protein>
    <submittedName>
        <fullName evidence="6">Uncharacterized protein</fullName>
    </submittedName>
</protein>
<dbReference type="InterPro" id="IPR050747">
    <property type="entry name" value="Mitochondrial_chaperone_BCS1"/>
</dbReference>
<dbReference type="AlphaFoldDB" id="A0A978UKQ9"/>
<evidence type="ECO:0000259" key="4">
    <source>
        <dbReference type="Pfam" id="PF00004"/>
    </source>
</evidence>
<reference evidence="6" key="1">
    <citation type="journal article" date="2021" name="Front. Plant Sci.">
        <title>Chromosome-Scale Genome Assembly for Chinese Sour Jujube and Insights Into Its Genome Evolution and Domestication Signature.</title>
        <authorList>
            <person name="Shen L.-Y."/>
            <person name="Luo H."/>
            <person name="Wang X.-L."/>
            <person name="Wang X.-M."/>
            <person name="Qiu X.-J."/>
            <person name="Liu H."/>
            <person name="Zhou S.-S."/>
            <person name="Jia K.-H."/>
            <person name="Nie S."/>
            <person name="Bao Y.-T."/>
            <person name="Zhang R.-G."/>
            <person name="Yun Q.-Z."/>
            <person name="Chai Y.-H."/>
            <person name="Lu J.-Y."/>
            <person name="Li Y."/>
            <person name="Zhao S.-W."/>
            <person name="Mao J.-F."/>
            <person name="Jia S.-G."/>
            <person name="Mao Y.-M."/>
        </authorList>
    </citation>
    <scope>NUCLEOTIDE SEQUENCE</scope>
    <source>
        <strain evidence="6">AT0</strain>
        <tissue evidence="6">Leaf</tissue>
    </source>
</reference>
<accession>A0A978UKQ9</accession>
<evidence type="ECO:0000256" key="1">
    <source>
        <dbReference type="ARBA" id="ARBA00001946"/>
    </source>
</evidence>